<evidence type="ECO:0000313" key="3">
    <source>
        <dbReference type="Proteomes" id="UP000526734"/>
    </source>
</evidence>
<dbReference type="InterPro" id="IPR027417">
    <property type="entry name" value="P-loop_NTPase"/>
</dbReference>
<dbReference type="InterPro" id="IPR014592">
    <property type="entry name" value="P-loop_UCP034888"/>
</dbReference>
<evidence type="ECO:0000259" key="1">
    <source>
        <dbReference type="Pfam" id="PF13304"/>
    </source>
</evidence>
<dbReference type="AlphaFoldDB" id="A0A7W3W269"/>
<dbReference type="PIRSF" id="PIRSF034888">
    <property type="entry name" value="P-loop_UCP034888"/>
    <property type="match status" value="1"/>
</dbReference>
<gene>
    <name evidence="2" type="ORF">H4281_27695</name>
</gene>
<dbReference type="Pfam" id="PF13304">
    <property type="entry name" value="AAA_21"/>
    <property type="match status" value="1"/>
</dbReference>
<feature type="domain" description="ATPase AAA-type core" evidence="1">
    <location>
        <begin position="297"/>
        <end position="370"/>
    </location>
</feature>
<sequence>MEKRTSLSVSGYKAINGRTKMELSPLTLIAGANSSGKSSFMQPFLILKQTAEASFDPGALMPYGPNVQLTDWAQTLSRGRTRDSLASEMSIGIGFGKESVENRYRWTVESGMQIVSTSISKNGKSAAIHEGSRPSAVESLLKIVDHPFLGMIENLNSDSRMRFEFGASRDRCFIDPVLRTKQNRGVGQVAIGGSTISKRYQNFLTSLIHVPGLRGNPLRTYASSAVDDSFPGTMENYIASVIAHWQSKGSSGREKLRHLSSDLEKLGLTWKVEARKINDASVELRVGRLPHAQAGGAQDLVNIADVGFGVSQTLPVLVALHAARPGQVVYVEQPEIHLHPRAQVGMGELLVDAACRGVIVVAETHSSLVLRSVQTAIANGKISSSDVGLNWFSRDSDTGFSRISKAELDNLGRFGDWPIDFDEVLEDSDWRYVQAVQRSIR</sequence>
<comment type="caution">
    <text evidence="2">The sequence shown here is derived from an EMBL/GenBank/DDBJ whole genome shotgun (WGS) entry which is preliminary data.</text>
</comment>
<name>A0A7W3W269_9PSEU</name>
<dbReference type="InterPro" id="IPR051396">
    <property type="entry name" value="Bact_Antivir_Def_Nuclease"/>
</dbReference>
<protein>
    <submittedName>
        <fullName evidence="2">AAA family ATPase</fullName>
    </submittedName>
</protein>
<dbReference type="EMBL" id="JACGZW010000009">
    <property type="protein sequence ID" value="MBB1156952.1"/>
    <property type="molecule type" value="Genomic_DNA"/>
</dbReference>
<dbReference type="Proteomes" id="UP000526734">
    <property type="component" value="Unassembled WGS sequence"/>
</dbReference>
<reference evidence="2 3" key="1">
    <citation type="submission" date="2020-08" db="EMBL/GenBank/DDBJ databases">
        <title>Amycolatopsis sp. nov. DR6-1 isolated from Dendrobium heterocarpum.</title>
        <authorList>
            <person name="Tedsree N."/>
            <person name="Kuncharoen N."/>
            <person name="Likhitwitayawuid K."/>
            <person name="Tanasupawat S."/>
        </authorList>
    </citation>
    <scope>NUCLEOTIDE SEQUENCE [LARGE SCALE GENOMIC DNA]</scope>
    <source>
        <strain evidence="2 3">DR6-1</strain>
    </source>
</reference>
<accession>A0A7W3W269</accession>
<dbReference type="PANTHER" id="PTHR43581:SF2">
    <property type="entry name" value="EXCINUCLEASE ATPASE SUBUNIT"/>
    <property type="match status" value="1"/>
</dbReference>
<dbReference type="SUPFAM" id="SSF52540">
    <property type="entry name" value="P-loop containing nucleoside triphosphate hydrolases"/>
    <property type="match status" value="1"/>
</dbReference>
<evidence type="ECO:0000313" key="2">
    <source>
        <dbReference type="EMBL" id="MBB1156952.1"/>
    </source>
</evidence>
<dbReference type="GO" id="GO:0016887">
    <property type="term" value="F:ATP hydrolysis activity"/>
    <property type="evidence" value="ECO:0007669"/>
    <property type="project" value="InterPro"/>
</dbReference>
<proteinExistence type="predicted"/>
<dbReference type="GO" id="GO:0005524">
    <property type="term" value="F:ATP binding"/>
    <property type="evidence" value="ECO:0007669"/>
    <property type="project" value="InterPro"/>
</dbReference>
<organism evidence="2 3">
    <name type="scientific">Amycolatopsis dendrobii</name>
    <dbReference type="NCBI Taxonomy" id="2760662"/>
    <lineage>
        <taxon>Bacteria</taxon>
        <taxon>Bacillati</taxon>
        <taxon>Actinomycetota</taxon>
        <taxon>Actinomycetes</taxon>
        <taxon>Pseudonocardiales</taxon>
        <taxon>Pseudonocardiaceae</taxon>
        <taxon>Amycolatopsis</taxon>
    </lineage>
</organism>
<keyword evidence="3" id="KW-1185">Reference proteome</keyword>
<dbReference type="RefSeq" id="WP_182893835.1">
    <property type="nucleotide sequence ID" value="NZ_JACGZW010000009.1"/>
</dbReference>
<dbReference type="PANTHER" id="PTHR43581">
    <property type="entry name" value="ATP/GTP PHOSPHATASE"/>
    <property type="match status" value="1"/>
</dbReference>
<dbReference type="InterPro" id="IPR003959">
    <property type="entry name" value="ATPase_AAA_core"/>
</dbReference>